<proteinExistence type="predicted"/>
<dbReference type="CDD" id="cd00207">
    <property type="entry name" value="fer2"/>
    <property type="match status" value="1"/>
</dbReference>
<evidence type="ECO:0000259" key="4">
    <source>
        <dbReference type="PROSITE" id="PS51384"/>
    </source>
</evidence>
<dbReference type="Gene3D" id="3.10.20.30">
    <property type="match status" value="1"/>
</dbReference>
<dbReference type="Proteomes" id="UP000215441">
    <property type="component" value="Unassembled WGS sequence"/>
</dbReference>
<dbReference type="Gene3D" id="3.40.50.80">
    <property type="entry name" value="Nucleotide-binding domain of ferredoxin-NADP reductase (FNR) module"/>
    <property type="match status" value="1"/>
</dbReference>
<dbReference type="PROSITE" id="PS51384">
    <property type="entry name" value="FAD_FR"/>
    <property type="match status" value="1"/>
</dbReference>
<dbReference type="Pfam" id="PF00175">
    <property type="entry name" value="NAD_binding_1"/>
    <property type="match status" value="1"/>
</dbReference>
<dbReference type="Gene3D" id="2.40.30.10">
    <property type="entry name" value="Translation factors"/>
    <property type="match status" value="1"/>
</dbReference>
<dbReference type="InterPro" id="IPR036010">
    <property type="entry name" value="2Fe-2S_ferredoxin-like_sf"/>
</dbReference>
<dbReference type="RefSeq" id="WP_094291749.1">
    <property type="nucleotide sequence ID" value="NZ_NOIG01000014.1"/>
</dbReference>
<dbReference type="PROSITE" id="PS00197">
    <property type="entry name" value="2FE2S_FER_1"/>
    <property type="match status" value="1"/>
</dbReference>
<dbReference type="GO" id="GO:0051213">
    <property type="term" value="F:dioxygenase activity"/>
    <property type="evidence" value="ECO:0007669"/>
    <property type="project" value="UniProtKB-KW"/>
</dbReference>
<evidence type="ECO:0000256" key="2">
    <source>
        <dbReference type="ARBA" id="ARBA00022714"/>
    </source>
</evidence>
<dbReference type="SUPFAM" id="SSF63380">
    <property type="entry name" value="Riboflavin synthase domain-like"/>
    <property type="match status" value="1"/>
</dbReference>
<dbReference type="CDD" id="cd06187">
    <property type="entry name" value="O2ase_reductase_like"/>
    <property type="match status" value="1"/>
</dbReference>
<keyword evidence="6" id="KW-1185">Reference proteome</keyword>
<keyword evidence="2" id="KW-0001">2Fe-2S</keyword>
<dbReference type="InterPro" id="IPR017927">
    <property type="entry name" value="FAD-bd_FR_type"/>
</dbReference>
<dbReference type="InterPro" id="IPR050415">
    <property type="entry name" value="MRET"/>
</dbReference>
<comment type="cofactor">
    <cofactor evidence="1">
        <name>FAD</name>
        <dbReference type="ChEBI" id="CHEBI:57692"/>
    </cofactor>
</comment>
<dbReference type="Pfam" id="PF00970">
    <property type="entry name" value="FAD_binding_6"/>
    <property type="match status" value="1"/>
</dbReference>
<accession>A0A235EHB1</accession>
<organism evidence="5 6">
    <name type="scientific">Acidovorax kalamii</name>
    <dbReference type="NCBI Taxonomy" id="2004485"/>
    <lineage>
        <taxon>Bacteria</taxon>
        <taxon>Pseudomonadati</taxon>
        <taxon>Pseudomonadota</taxon>
        <taxon>Betaproteobacteria</taxon>
        <taxon>Burkholderiales</taxon>
        <taxon>Comamonadaceae</taxon>
        <taxon>Acidovorax</taxon>
    </lineage>
</organism>
<keyword evidence="5" id="KW-0223">Dioxygenase</keyword>
<evidence type="ECO:0000256" key="1">
    <source>
        <dbReference type="ARBA" id="ARBA00001974"/>
    </source>
</evidence>
<keyword evidence="5" id="KW-0560">Oxidoreductase</keyword>
<dbReference type="SUPFAM" id="SSF54292">
    <property type="entry name" value="2Fe-2S ferredoxin-like"/>
    <property type="match status" value="1"/>
</dbReference>
<dbReference type="InterPro" id="IPR017938">
    <property type="entry name" value="Riboflavin_synthase-like_b-brl"/>
</dbReference>
<reference evidence="5 6" key="1">
    <citation type="submission" date="2017-07" db="EMBL/GenBank/DDBJ databases">
        <title>Acidovorax KNDSW TSA 6 genome sequence and assembly.</title>
        <authorList>
            <person name="Mayilraj S."/>
        </authorList>
    </citation>
    <scope>NUCLEOTIDE SEQUENCE [LARGE SCALE GENOMIC DNA]</scope>
    <source>
        <strain evidence="5 6">KNDSW-TSA6</strain>
    </source>
</reference>
<dbReference type="InterPro" id="IPR006058">
    <property type="entry name" value="2Fe2S_fd_BS"/>
</dbReference>
<protein>
    <submittedName>
        <fullName evidence="5">Naphthalene 1,2-dioxygenase</fullName>
    </submittedName>
</protein>
<dbReference type="InterPro" id="IPR039261">
    <property type="entry name" value="FNR_nucleotide-bd"/>
</dbReference>
<dbReference type="AlphaFoldDB" id="A0A235EHB1"/>
<dbReference type="InterPro" id="IPR001041">
    <property type="entry name" value="2Fe-2S_ferredoxin-type"/>
</dbReference>
<dbReference type="Pfam" id="PF00111">
    <property type="entry name" value="Fer2"/>
    <property type="match status" value="1"/>
</dbReference>
<keyword evidence="2" id="KW-0411">Iron-sulfur</keyword>
<evidence type="ECO:0000313" key="6">
    <source>
        <dbReference type="Proteomes" id="UP000215441"/>
    </source>
</evidence>
<keyword evidence="2" id="KW-0479">Metal-binding</keyword>
<dbReference type="OrthoDB" id="9796486at2"/>
<comment type="caution">
    <text evidence="5">The sequence shown here is derived from an EMBL/GenBank/DDBJ whole genome shotgun (WGS) entry which is preliminary data.</text>
</comment>
<dbReference type="SUPFAM" id="SSF52343">
    <property type="entry name" value="Ferredoxin reductase-like, C-terminal NADP-linked domain"/>
    <property type="match status" value="1"/>
</dbReference>
<gene>
    <name evidence="5" type="ORF">CBY09_22185</name>
</gene>
<dbReference type="PANTHER" id="PTHR47354:SF5">
    <property type="entry name" value="PROTEIN RFBI"/>
    <property type="match status" value="1"/>
</dbReference>
<sequence length="328" mass="35145">MDILVQPLNRVIRAEPGVNLLDALRAAQVPMSYSCLSGRCGICRCRVLSGEVLDGGREQQRPLDGVDGAVLACQTYVAEPCTIEVPAPGEAVVHRARVAKATVVAIEPLAADIRRLLLKVAKPIEFSPGQYVQLGFTPTHVRPYSMANLPGEQLLEFHVQLMPQGRVSSYIAGQLKVGDKVKVSGPLGAAYLRQQHTGPMLCVAGGTGLASVLSVVRGAVAVGMRNPIHLYFGLRSPRELYGLAWLDHLRSVNPALQVHVVVASGADSATQRRGLVTQAIEQDHASLRGWQAYLCGSPPMVETTTLLALGKGLEVAHLHAEAFYMQGD</sequence>
<evidence type="ECO:0000313" key="5">
    <source>
        <dbReference type="EMBL" id="OYD47947.1"/>
    </source>
</evidence>
<evidence type="ECO:0000259" key="3">
    <source>
        <dbReference type="PROSITE" id="PS51085"/>
    </source>
</evidence>
<dbReference type="EMBL" id="NOIG01000014">
    <property type="protein sequence ID" value="OYD47947.1"/>
    <property type="molecule type" value="Genomic_DNA"/>
</dbReference>
<dbReference type="GO" id="GO:0051537">
    <property type="term" value="F:2 iron, 2 sulfur cluster binding"/>
    <property type="evidence" value="ECO:0007669"/>
    <property type="project" value="UniProtKB-KW"/>
</dbReference>
<dbReference type="PRINTS" id="PR00410">
    <property type="entry name" value="PHEHYDRXLASE"/>
</dbReference>
<dbReference type="PROSITE" id="PS51085">
    <property type="entry name" value="2FE2S_FER_2"/>
    <property type="match status" value="1"/>
</dbReference>
<feature type="domain" description="2Fe-2S ferredoxin-type" evidence="3">
    <location>
        <begin position="1"/>
        <end position="89"/>
    </location>
</feature>
<dbReference type="InterPro" id="IPR012675">
    <property type="entry name" value="Beta-grasp_dom_sf"/>
</dbReference>
<dbReference type="InterPro" id="IPR001433">
    <property type="entry name" value="OxRdtase_FAD/NAD-bd"/>
</dbReference>
<dbReference type="InterPro" id="IPR008333">
    <property type="entry name" value="Cbr1-like_FAD-bd_dom"/>
</dbReference>
<feature type="domain" description="FAD-binding FR-type" evidence="4">
    <location>
        <begin position="96"/>
        <end position="193"/>
    </location>
</feature>
<dbReference type="PANTHER" id="PTHR47354">
    <property type="entry name" value="NADH OXIDOREDUCTASE HCR"/>
    <property type="match status" value="1"/>
</dbReference>
<name>A0A235EHB1_9BURK</name>
<keyword evidence="2" id="KW-0408">Iron</keyword>